<dbReference type="RefSeq" id="WP_236064876.1">
    <property type="nucleotide sequence ID" value="NZ_BNJK01000001.1"/>
</dbReference>
<reference evidence="1" key="1">
    <citation type="submission" date="2020-10" db="EMBL/GenBank/DDBJ databases">
        <title>Taxonomic study of unclassified bacteria belonging to the class Ktedonobacteria.</title>
        <authorList>
            <person name="Yabe S."/>
            <person name="Wang C.M."/>
            <person name="Zheng Y."/>
            <person name="Sakai Y."/>
            <person name="Cavaletti L."/>
            <person name="Monciardini P."/>
            <person name="Donadio S."/>
        </authorList>
    </citation>
    <scope>NUCLEOTIDE SEQUENCE</scope>
    <source>
        <strain evidence="1">ID150040</strain>
    </source>
</reference>
<dbReference type="EMBL" id="BNJK01000001">
    <property type="protein sequence ID" value="GHO92243.1"/>
    <property type="molecule type" value="Genomic_DNA"/>
</dbReference>
<dbReference type="Proteomes" id="UP000597444">
    <property type="component" value="Unassembled WGS sequence"/>
</dbReference>
<dbReference type="SUPFAM" id="SSF50939">
    <property type="entry name" value="Sialidases"/>
    <property type="match status" value="1"/>
</dbReference>
<organism evidence="1 2">
    <name type="scientific">Reticulibacter mediterranei</name>
    <dbReference type="NCBI Taxonomy" id="2778369"/>
    <lineage>
        <taxon>Bacteria</taxon>
        <taxon>Bacillati</taxon>
        <taxon>Chloroflexota</taxon>
        <taxon>Ktedonobacteria</taxon>
        <taxon>Ktedonobacterales</taxon>
        <taxon>Reticulibacteraceae</taxon>
        <taxon>Reticulibacter</taxon>
    </lineage>
</organism>
<dbReference type="PANTHER" id="PTHR43739">
    <property type="entry name" value="XYLOGLUCANASE (EUROFUNG)"/>
    <property type="match status" value="1"/>
</dbReference>
<dbReference type="GO" id="GO:0010411">
    <property type="term" value="P:xyloglucan metabolic process"/>
    <property type="evidence" value="ECO:0007669"/>
    <property type="project" value="TreeGrafter"/>
</dbReference>
<evidence type="ECO:0000313" key="2">
    <source>
        <dbReference type="Proteomes" id="UP000597444"/>
    </source>
</evidence>
<dbReference type="AlphaFoldDB" id="A0A8J3N160"/>
<dbReference type="PANTHER" id="PTHR43739:SF5">
    <property type="entry name" value="EXO-ALPHA-SIALIDASE"/>
    <property type="match status" value="1"/>
</dbReference>
<evidence type="ECO:0000313" key="1">
    <source>
        <dbReference type="EMBL" id="GHO92243.1"/>
    </source>
</evidence>
<dbReference type="Pfam" id="PF02012">
    <property type="entry name" value="BNR"/>
    <property type="match status" value="1"/>
</dbReference>
<dbReference type="Gene3D" id="2.130.10.10">
    <property type="entry name" value="YVTN repeat-like/Quinoprotein amine dehydrogenase"/>
    <property type="match status" value="3"/>
</dbReference>
<dbReference type="SUPFAM" id="SSF110296">
    <property type="entry name" value="Oligoxyloglucan reducing end-specific cellobiohydrolase"/>
    <property type="match status" value="1"/>
</dbReference>
<keyword evidence="2" id="KW-1185">Reference proteome</keyword>
<dbReference type="InterPro" id="IPR002860">
    <property type="entry name" value="BNR_rpt"/>
</dbReference>
<comment type="caution">
    <text evidence="1">The sequence shown here is derived from an EMBL/GenBank/DDBJ whole genome shotgun (WGS) entry which is preliminary data.</text>
</comment>
<evidence type="ECO:0008006" key="3">
    <source>
        <dbReference type="Google" id="ProtNLM"/>
    </source>
</evidence>
<dbReference type="InterPro" id="IPR036278">
    <property type="entry name" value="Sialidase_sf"/>
</dbReference>
<protein>
    <recommendedName>
        <fullName evidence="3">Photosynthesis system II assembly factor Ycf48/Hcf136-like domain-containing protein</fullName>
    </recommendedName>
</protein>
<dbReference type="InterPro" id="IPR052025">
    <property type="entry name" value="Xyloglucanase_GH74"/>
</dbReference>
<gene>
    <name evidence="1" type="ORF">KSF_022910</name>
</gene>
<name>A0A8J3N160_9CHLR</name>
<proteinExistence type="predicted"/>
<dbReference type="InterPro" id="IPR015943">
    <property type="entry name" value="WD40/YVTN_repeat-like_dom_sf"/>
</dbReference>
<dbReference type="CDD" id="cd15482">
    <property type="entry name" value="Sialidase_non-viral"/>
    <property type="match status" value="1"/>
</dbReference>
<sequence>MHKHLMGRKNSAPPPQTGNSTQSIRYFVAILMVSVLLTLAACGGSNTGAAETATPVPARVNGFGTAANHPHSLLALPNKVLLLATHYGLFRSEDNGASWKVVAGGEGQLMDGMMTYSLTNNTLNDQHLYVLTQQVSPTLKGTLGLYTSTDQGRTWKLSNTTAALGNIFMAAGGNDTADQVYIYLNDLGPLGLKVSMDGGRHFTDTGKLPFSSFTKLLVVPGAPGHLLVGSSDGLARSTDGGQHWEVIKNITGAILSLTMPGPKGPIYASGDAGIYVSHDGGATFSQVYNKSSLGEIVVAPSQPQVLYAKTGTAIYRSADGGRTWNTLPRVKGNMYSLAADPANPAQVYLSLSYPTEVYRFDQGNQGWTSLTPKP</sequence>
<accession>A0A8J3N160</accession>